<sequence length="808" mass="91299">MSAMRRAAAFDSRGKTRTVHHYNVHNAPAARILHTMCSSVNSAVLNMRRPGVDHSYSCYKTRFRYLTHQCSALAPAARPSPLILQERMPSDSNKLRKAPSKLPNRQTVVSMHWLFRSNIPSKRASYIQPDVRKRNFFGMGEIVGVLTNPAETVRSLTESKRLLEEARKEINESRERAQIRPKHTFSKLPGFFARQPEIEAVERVLEGEPTFTVLFGASSVGKTALLREVLTQPSYHVLHFDLRIAGFADLASLYMSLSKQMEQYFEEIANQMEGYEEFEKEAWSFKHDRLNVERRISEVSTDSGLSAVKTSDIARLMELFQSSLLKYWEFEPDTENTEGNQQKSKHQRAQQSSGDSNSDSTRVNPDANGHNGSFSKKSWRFRSVLGMKGKKKQQQPPRTLGNLQRSDDAQGQGEDGEKMKTKPMKKMPVIFFDEAHKLPALIQSTEAMSCLLSTFLVLTKQDRLCHVIHATSDPFYHTWLRQLNIMQHCKILTIGDCTKAETRAFFRERLLPRVPEPLKHRLQFEALYEAFGGKLVHWQDYITDYVNANGALDVKRSSHFLQAHALLNLHVIHSSQSPEGGEPSARNTGSNQDAQPSPSTSSGFKIYSPISHGAGADRMNSDEERCNAMVAGYYSSDFTAMQLLKVMNRINQPNVTFLPYFMLCREFGVRAIDGMVKGRIFDLRWTETVTRENAEEPFELPRPMSLGALQAMGAGGSGVGLGLSGSEEGDMVAVSEREFTMQQEQAQAQRDREREQDPYESVMDVVGPKLVPTTPIMRYAIREVLAEYAVQDSGSDSDYASLTDVDEY</sequence>
<feature type="compositionally biased region" description="Polar residues" evidence="2">
    <location>
        <begin position="349"/>
        <end position="363"/>
    </location>
</feature>
<feature type="region of interest" description="Disordered" evidence="2">
    <location>
        <begin position="740"/>
        <end position="760"/>
    </location>
</feature>
<dbReference type="Gene3D" id="3.40.50.300">
    <property type="entry name" value="P-loop containing nucleotide triphosphate hydrolases"/>
    <property type="match status" value="1"/>
</dbReference>
<proteinExistence type="predicted"/>
<comment type="caution">
    <text evidence="3">The sequence shown here is derived from an EMBL/GenBank/DDBJ whole genome shotgun (WGS) entry which is preliminary data.</text>
</comment>
<keyword evidence="1" id="KW-0175">Coiled coil</keyword>
<organism evidence="3 4">
    <name type="scientific">Tetrapyrgos nigripes</name>
    <dbReference type="NCBI Taxonomy" id="182062"/>
    <lineage>
        <taxon>Eukaryota</taxon>
        <taxon>Fungi</taxon>
        <taxon>Dikarya</taxon>
        <taxon>Basidiomycota</taxon>
        <taxon>Agaricomycotina</taxon>
        <taxon>Agaricomycetes</taxon>
        <taxon>Agaricomycetidae</taxon>
        <taxon>Agaricales</taxon>
        <taxon>Marasmiineae</taxon>
        <taxon>Marasmiaceae</taxon>
        <taxon>Tetrapyrgos</taxon>
    </lineage>
</organism>
<accession>A0A8H5FW82</accession>
<name>A0A8H5FW82_9AGAR</name>
<dbReference type="PANTHER" id="PTHR37096">
    <property type="entry name" value="YALI0E33429P"/>
    <property type="match status" value="1"/>
</dbReference>
<dbReference type="OrthoDB" id="2150628at2759"/>
<dbReference type="InterPro" id="IPR051667">
    <property type="entry name" value="Archaeal_ATPase_domain"/>
</dbReference>
<dbReference type="SUPFAM" id="SSF52540">
    <property type="entry name" value="P-loop containing nucleoside triphosphate hydrolases"/>
    <property type="match status" value="1"/>
</dbReference>
<evidence type="ECO:0000313" key="4">
    <source>
        <dbReference type="Proteomes" id="UP000559256"/>
    </source>
</evidence>
<keyword evidence="4" id="KW-1185">Reference proteome</keyword>
<evidence type="ECO:0000313" key="3">
    <source>
        <dbReference type="EMBL" id="KAF5352045.1"/>
    </source>
</evidence>
<dbReference type="AlphaFoldDB" id="A0A8H5FW82"/>
<dbReference type="InterPro" id="IPR027417">
    <property type="entry name" value="P-loop_NTPase"/>
</dbReference>
<evidence type="ECO:0000256" key="1">
    <source>
        <dbReference type="SAM" id="Coils"/>
    </source>
</evidence>
<dbReference type="EMBL" id="JAACJM010000068">
    <property type="protein sequence ID" value="KAF5352045.1"/>
    <property type="molecule type" value="Genomic_DNA"/>
</dbReference>
<gene>
    <name evidence="3" type="ORF">D9758_009430</name>
</gene>
<feature type="coiled-coil region" evidence="1">
    <location>
        <begin position="153"/>
        <end position="180"/>
    </location>
</feature>
<protein>
    <recommendedName>
        <fullName evidence="5">AAA+ ATPase domain-containing protein</fullName>
    </recommendedName>
</protein>
<feature type="region of interest" description="Disordered" evidence="2">
    <location>
        <begin position="575"/>
        <end position="605"/>
    </location>
</feature>
<evidence type="ECO:0000256" key="2">
    <source>
        <dbReference type="SAM" id="MobiDB-lite"/>
    </source>
</evidence>
<dbReference type="Proteomes" id="UP000559256">
    <property type="component" value="Unassembled WGS sequence"/>
</dbReference>
<feature type="region of interest" description="Disordered" evidence="2">
    <location>
        <begin position="333"/>
        <end position="422"/>
    </location>
</feature>
<reference evidence="3 4" key="1">
    <citation type="journal article" date="2020" name="ISME J.">
        <title>Uncovering the hidden diversity of litter-decomposition mechanisms in mushroom-forming fungi.</title>
        <authorList>
            <person name="Floudas D."/>
            <person name="Bentzer J."/>
            <person name="Ahren D."/>
            <person name="Johansson T."/>
            <person name="Persson P."/>
            <person name="Tunlid A."/>
        </authorList>
    </citation>
    <scope>NUCLEOTIDE SEQUENCE [LARGE SCALE GENOMIC DNA]</scope>
    <source>
        <strain evidence="3 4">CBS 291.85</strain>
    </source>
</reference>
<evidence type="ECO:0008006" key="5">
    <source>
        <dbReference type="Google" id="ProtNLM"/>
    </source>
</evidence>
<dbReference type="PANTHER" id="PTHR37096:SF1">
    <property type="entry name" value="AAA+ ATPASE DOMAIN-CONTAINING PROTEIN"/>
    <property type="match status" value="1"/>
</dbReference>
<feature type="compositionally biased region" description="Polar residues" evidence="2">
    <location>
        <begin position="585"/>
        <end position="603"/>
    </location>
</feature>